<keyword evidence="4" id="KW-0963">Cytoplasm</keyword>
<feature type="domain" description="Phosphoadenosine phosphosulphate reductase" evidence="5">
    <location>
        <begin position="32"/>
        <end position="200"/>
    </location>
</feature>
<feature type="binding site" evidence="4">
    <location>
        <position position="114"/>
    </location>
    <ligand>
        <name>[4Fe-4S] cluster</name>
        <dbReference type="ChEBI" id="CHEBI:49883"/>
    </ligand>
</feature>
<sequence length="235" mass="25960">MIRYDLVIRRYGELSGAALLAPLIQEVFPGRIALVSSFGAESAVLLHMISEIDRATPVVFLDTGKLFPETLLYRDRLIARLGLTDVRSIGPEAHETPALDPDGTLWQSAPDACCHFRKVVPLERALRGFTAWITGRKRMHGGERAVLPMLETADWRLKANPLADWSAEDIAGYMEHHGLPGHPLTAVGYRSIGCMPCTRPVTDNEDARAGRWSGLDKSECGIHWTANGRPIRVAQ</sequence>
<dbReference type="PANTHER" id="PTHR46509">
    <property type="entry name" value="PHOSPHOADENOSINE PHOSPHOSULFATE REDUCTASE"/>
    <property type="match status" value="1"/>
</dbReference>
<comment type="similarity">
    <text evidence="1 4">Belongs to the PAPS reductase family. CysH subfamily.</text>
</comment>
<dbReference type="RefSeq" id="WP_213162383.1">
    <property type="nucleotide sequence ID" value="NZ_CP058214.1"/>
</dbReference>
<dbReference type="GO" id="GO:0004604">
    <property type="term" value="F:phosphoadenylyl-sulfate reductase (thioredoxin) activity"/>
    <property type="evidence" value="ECO:0007669"/>
    <property type="project" value="UniProtKB-UniRule"/>
</dbReference>
<dbReference type="InterPro" id="IPR014729">
    <property type="entry name" value="Rossmann-like_a/b/a_fold"/>
</dbReference>
<dbReference type="GO" id="GO:0046872">
    <property type="term" value="F:metal ion binding"/>
    <property type="evidence" value="ECO:0007669"/>
    <property type="project" value="UniProtKB-KW"/>
</dbReference>
<evidence type="ECO:0000256" key="2">
    <source>
        <dbReference type="ARBA" id="ARBA00023002"/>
    </source>
</evidence>
<keyword evidence="4" id="KW-0408">Iron</keyword>
<keyword evidence="2 4" id="KW-0560">Oxidoreductase</keyword>
<comment type="catalytic activity">
    <reaction evidence="4">
        <text>[thioredoxin]-disulfide + sulfite + AMP + 2 H(+) = adenosine 5'-phosphosulfate + [thioredoxin]-dithiol</text>
        <dbReference type="Rhea" id="RHEA:21976"/>
        <dbReference type="Rhea" id="RHEA-COMP:10698"/>
        <dbReference type="Rhea" id="RHEA-COMP:10700"/>
        <dbReference type="ChEBI" id="CHEBI:15378"/>
        <dbReference type="ChEBI" id="CHEBI:17359"/>
        <dbReference type="ChEBI" id="CHEBI:29950"/>
        <dbReference type="ChEBI" id="CHEBI:50058"/>
        <dbReference type="ChEBI" id="CHEBI:58243"/>
        <dbReference type="ChEBI" id="CHEBI:456215"/>
        <dbReference type="EC" id="1.8.4.10"/>
    </reaction>
</comment>
<organism evidence="6 7">
    <name type="scientific">Kaustia mangrovi</name>
    <dbReference type="NCBI Taxonomy" id="2593653"/>
    <lineage>
        <taxon>Bacteria</taxon>
        <taxon>Pseudomonadati</taxon>
        <taxon>Pseudomonadota</taxon>
        <taxon>Alphaproteobacteria</taxon>
        <taxon>Hyphomicrobiales</taxon>
        <taxon>Parvibaculaceae</taxon>
        <taxon>Kaustia</taxon>
    </lineage>
</organism>
<dbReference type="NCBIfam" id="NF002537">
    <property type="entry name" value="PRK02090.1"/>
    <property type="match status" value="1"/>
</dbReference>
<dbReference type="AlphaFoldDB" id="A0A7S8C7V4"/>
<dbReference type="PIRSF" id="PIRSF000857">
    <property type="entry name" value="PAPS_reductase"/>
    <property type="match status" value="1"/>
</dbReference>
<evidence type="ECO:0000256" key="1">
    <source>
        <dbReference type="ARBA" id="ARBA00009732"/>
    </source>
</evidence>
<protein>
    <recommendedName>
        <fullName evidence="4">Adenosine 5'-phosphosulfate reductase</fullName>
        <shortName evidence="4">APS reductase</shortName>
        <ecNumber evidence="4">1.8.4.10</ecNumber>
    </recommendedName>
    <alternativeName>
        <fullName evidence="4">5'-adenylylsulfate reductase</fullName>
    </alternativeName>
    <alternativeName>
        <fullName evidence="4">Thioredoxin-dependent 5'-adenylylsulfate reductase</fullName>
    </alternativeName>
</protein>
<feature type="binding site" evidence="4">
    <location>
        <position position="197"/>
    </location>
    <ligand>
        <name>[4Fe-4S] cluster</name>
        <dbReference type="ChEBI" id="CHEBI:49883"/>
    </ligand>
</feature>
<proteinExistence type="inferred from homology"/>
<keyword evidence="4" id="KW-0479">Metal-binding</keyword>
<dbReference type="SUPFAM" id="SSF52402">
    <property type="entry name" value="Adenine nucleotide alpha hydrolases-like"/>
    <property type="match status" value="1"/>
</dbReference>
<dbReference type="GO" id="GO:0070814">
    <property type="term" value="P:hydrogen sulfide biosynthetic process"/>
    <property type="evidence" value="ECO:0007669"/>
    <property type="project" value="UniProtKB-UniRule"/>
</dbReference>
<dbReference type="PANTHER" id="PTHR46509:SF1">
    <property type="entry name" value="PHOSPHOADENOSINE PHOSPHOSULFATE REDUCTASE"/>
    <property type="match status" value="1"/>
</dbReference>
<feature type="binding site" evidence="4">
    <location>
        <position position="194"/>
    </location>
    <ligand>
        <name>[4Fe-4S] cluster</name>
        <dbReference type="ChEBI" id="CHEBI:49883"/>
    </ligand>
</feature>
<dbReference type="NCBIfam" id="TIGR00434">
    <property type="entry name" value="cysH"/>
    <property type="match status" value="1"/>
</dbReference>
<dbReference type="GO" id="GO:0005737">
    <property type="term" value="C:cytoplasm"/>
    <property type="evidence" value="ECO:0007669"/>
    <property type="project" value="UniProtKB-SubCell"/>
</dbReference>
<dbReference type="Proteomes" id="UP000593594">
    <property type="component" value="Chromosome"/>
</dbReference>
<evidence type="ECO:0000256" key="4">
    <source>
        <dbReference type="HAMAP-Rule" id="MF_00063"/>
    </source>
</evidence>
<comment type="subcellular location">
    <subcellularLocation>
        <location evidence="4">Cytoplasm</location>
    </subcellularLocation>
</comment>
<evidence type="ECO:0000259" key="5">
    <source>
        <dbReference type="Pfam" id="PF01507"/>
    </source>
</evidence>
<dbReference type="InterPro" id="IPR004511">
    <property type="entry name" value="PAPS/APS_Rdtase"/>
</dbReference>
<evidence type="ECO:0000313" key="7">
    <source>
        <dbReference type="Proteomes" id="UP000593594"/>
    </source>
</evidence>
<evidence type="ECO:0000256" key="3">
    <source>
        <dbReference type="ARBA" id="ARBA00024327"/>
    </source>
</evidence>
<dbReference type="GO" id="GO:0051539">
    <property type="term" value="F:4 iron, 4 sulfur cluster binding"/>
    <property type="evidence" value="ECO:0007669"/>
    <property type="project" value="UniProtKB-UniRule"/>
</dbReference>
<comment type="cofactor">
    <cofactor evidence="4">
        <name>[4Fe-4S] cluster</name>
        <dbReference type="ChEBI" id="CHEBI:49883"/>
    </cofactor>
    <text evidence="4">Binds 1 [4Fe-4S] cluster per subunit.</text>
</comment>
<dbReference type="Gene3D" id="3.40.50.620">
    <property type="entry name" value="HUPs"/>
    <property type="match status" value="1"/>
</dbReference>
<dbReference type="KEGG" id="kmn:HW532_21310"/>
<keyword evidence="7" id="KW-1185">Reference proteome</keyword>
<gene>
    <name evidence="4" type="primary">cysH</name>
    <name evidence="6" type="ORF">HW532_21310</name>
</gene>
<comment type="pathway">
    <text evidence="3 4">Sulfur metabolism; hydrogen sulfide biosynthesis; sulfite from sulfate.</text>
</comment>
<dbReference type="Pfam" id="PF01507">
    <property type="entry name" value="PAPS_reduct"/>
    <property type="match status" value="1"/>
</dbReference>
<dbReference type="HAMAP" id="MF_00063">
    <property type="entry name" value="CysH"/>
    <property type="match status" value="1"/>
</dbReference>
<dbReference type="EC" id="1.8.4.10" evidence="4"/>
<accession>A0A7S8C7V4</accession>
<reference evidence="6 7" key="1">
    <citation type="submission" date="2020-06" db="EMBL/GenBank/DDBJ databases">
        <title>Genome sequence of 2 isolates from Red Sea Mangroves.</title>
        <authorList>
            <person name="Sefrji F."/>
            <person name="Michoud G."/>
            <person name="Merlino G."/>
            <person name="Daffonchio D."/>
        </authorList>
    </citation>
    <scope>NUCLEOTIDE SEQUENCE [LARGE SCALE GENOMIC DNA]</scope>
    <source>
        <strain evidence="6 7">R1DC25</strain>
    </source>
</reference>
<comment type="function">
    <text evidence="4">Catalyzes the formation of sulfite from adenosine 5'-phosphosulfate (APS) using thioredoxin as an electron donor.</text>
</comment>
<evidence type="ECO:0000313" key="6">
    <source>
        <dbReference type="EMBL" id="QPC45009.1"/>
    </source>
</evidence>
<dbReference type="GO" id="GO:0019379">
    <property type="term" value="P:sulfate assimilation, phosphoadenylyl sulfate reduction by phosphoadenylyl-sulfate reductase (thioredoxin)"/>
    <property type="evidence" value="ECO:0007669"/>
    <property type="project" value="UniProtKB-UniRule"/>
</dbReference>
<dbReference type="InterPro" id="IPR002500">
    <property type="entry name" value="PAPS_reduct_dom"/>
</dbReference>
<name>A0A7S8C7V4_9HYPH</name>
<dbReference type="EMBL" id="CP058214">
    <property type="protein sequence ID" value="QPC45009.1"/>
    <property type="molecule type" value="Genomic_DNA"/>
</dbReference>
<dbReference type="GO" id="GO:0043866">
    <property type="term" value="F:adenylyl-sulfate reductase (thioredoxin) activity"/>
    <property type="evidence" value="ECO:0007669"/>
    <property type="project" value="UniProtKB-EC"/>
</dbReference>
<keyword evidence="4" id="KW-0411">Iron-sulfur</keyword>
<feature type="active site" description="Nucleophile; cysteine thiosulfonate intermediate" evidence="4">
    <location>
        <position position="220"/>
    </location>
</feature>
<feature type="binding site" evidence="4">
    <location>
        <position position="113"/>
    </location>
    <ligand>
        <name>[4Fe-4S] cluster</name>
        <dbReference type="ChEBI" id="CHEBI:49883"/>
    </ligand>
</feature>